<name>A0A178ZEH4_9EURO</name>
<keyword evidence="6" id="KW-1185">Reference proteome</keyword>
<dbReference type="AlphaFoldDB" id="A0A178ZEH4"/>
<dbReference type="PROSITE" id="PS50102">
    <property type="entry name" value="RRM"/>
    <property type="match status" value="2"/>
</dbReference>
<feature type="compositionally biased region" description="Polar residues" evidence="3">
    <location>
        <begin position="32"/>
        <end position="49"/>
    </location>
</feature>
<proteinExistence type="predicted"/>
<organism evidence="5 6">
    <name type="scientific">Fonsecaea erecta</name>
    <dbReference type="NCBI Taxonomy" id="1367422"/>
    <lineage>
        <taxon>Eukaryota</taxon>
        <taxon>Fungi</taxon>
        <taxon>Dikarya</taxon>
        <taxon>Ascomycota</taxon>
        <taxon>Pezizomycotina</taxon>
        <taxon>Eurotiomycetes</taxon>
        <taxon>Chaetothyriomycetidae</taxon>
        <taxon>Chaetothyriales</taxon>
        <taxon>Herpotrichiellaceae</taxon>
        <taxon>Fonsecaea</taxon>
    </lineage>
</organism>
<evidence type="ECO:0000256" key="1">
    <source>
        <dbReference type="ARBA" id="ARBA00022884"/>
    </source>
</evidence>
<dbReference type="CDD" id="cd00590">
    <property type="entry name" value="RRM_SF"/>
    <property type="match status" value="1"/>
</dbReference>
<feature type="region of interest" description="Disordered" evidence="3">
    <location>
        <begin position="150"/>
        <end position="171"/>
    </location>
</feature>
<dbReference type="GeneID" id="30012797"/>
<protein>
    <recommendedName>
        <fullName evidence="4">RRM domain-containing protein</fullName>
    </recommendedName>
</protein>
<dbReference type="InterPro" id="IPR000504">
    <property type="entry name" value="RRM_dom"/>
</dbReference>
<feature type="compositionally biased region" description="Polar residues" evidence="3">
    <location>
        <begin position="1"/>
        <end position="23"/>
    </location>
</feature>
<feature type="compositionally biased region" description="Basic and acidic residues" evidence="3">
    <location>
        <begin position="316"/>
        <end position="339"/>
    </location>
</feature>
<feature type="domain" description="RRM" evidence="4">
    <location>
        <begin position="72"/>
        <end position="151"/>
    </location>
</feature>
<feature type="domain" description="RRM" evidence="4">
    <location>
        <begin position="219"/>
        <end position="310"/>
    </location>
</feature>
<dbReference type="GO" id="GO:0003723">
    <property type="term" value="F:RNA binding"/>
    <property type="evidence" value="ECO:0007669"/>
    <property type="project" value="UniProtKB-UniRule"/>
</dbReference>
<dbReference type="Pfam" id="PF00076">
    <property type="entry name" value="RRM_1"/>
    <property type="match status" value="1"/>
</dbReference>
<dbReference type="Proteomes" id="UP000078343">
    <property type="component" value="Unassembled WGS sequence"/>
</dbReference>
<keyword evidence="1 2" id="KW-0694">RNA-binding</keyword>
<dbReference type="InterPro" id="IPR035979">
    <property type="entry name" value="RBD_domain_sf"/>
</dbReference>
<dbReference type="OrthoDB" id="272703at2759"/>
<dbReference type="Gene3D" id="3.30.70.330">
    <property type="match status" value="2"/>
</dbReference>
<evidence type="ECO:0000256" key="3">
    <source>
        <dbReference type="SAM" id="MobiDB-lite"/>
    </source>
</evidence>
<accession>A0A178ZEH4</accession>
<dbReference type="SMART" id="SM00360">
    <property type="entry name" value="RRM"/>
    <property type="match status" value="2"/>
</dbReference>
<feature type="compositionally biased region" description="Low complexity" evidence="3">
    <location>
        <begin position="50"/>
        <end position="63"/>
    </location>
</feature>
<evidence type="ECO:0000256" key="2">
    <source>
        <dbReference type="PROSITE-ProRule" id="PRU00176"/>
    </source>
</evidence>
<dbReference type="PANTHER" id="PTHR21245">
    <property type="entry name" value="HETEROGENEOUS NUCLEAR RIBONUCLEOPROTEIN"/>
    <property type="match status" value="1"/>
</dbReference>
<evidence type="ECO:0000313" key="5">
    <source>
        <dbReference type="EMBL" id="OAP57891.1"/>
    </source>
</evidence>
<dbReference type="SUPFAM" id="SSF54928">
    <property type="entry name" value="RNA-binding domain, RBD"/>
    <property type="match status" value="2"/>
</dbReference>
<reference evidence="5 6" key="1">
    <citation type="submission" date="2016-04" db="EMBL/GenBank/DDBJ databases">
        <title>Draft genome of Fonsecaea erecta CBS 125763.</title>
        <authorList>
            <person name="Weiss V.A."/>
            <person name="Vicente V.A."/>
            <person name="Raittz R.T."/>
            <person name="Moreno L.F."/>
            <person name="De Souza E.M."/>
            <person name="Pedrosa F.O."/>
            <person name="Steffens M.B."/>
            <person name="Faoro H."/>
            <person name="Tadra-Sfeir M.Z."/>
            <person name="Najafzadeh M.J."/>
            <person name="Felipe M.S."/>
            <person name="Teixeira M."/>
            <person name="Sun J."/>
            <person name="Xi L."/>
            <person name="Gomes R."/>
            <person name="De Azevedo C.M."/>
            <person name="Salgado C.G."/>
            <person name="Da Silva M.B."/>
            <person name="Nascimento M.F."/>
            <person name="Queiroz-Telles F."/>
            <person name="Attili D.S."/>
            <person name="Gorbushina A."/>
        </authorList>
    </citation>
    <scope>NUCLEOTIDE SEQUENCE [LARGE SCALE GENOMIC DNA]</scope>
    <source>
        <strain evidence="5 6">CBS 125763</strain>
    </source>
</reference>
<dbReference type="EMBL" id="LVYI01000007">
    <property type="protein sequence ID" value="OAP57891.1"/>
    <property type="molecule type" value="Genomic_DNA"/>
</dbReference>
<dbReference type="RefSeq" id="XP_018691258.1">
    <property type="nucleotide sequence ID" value="XM_018840137.1"/>
</dbReference>
<feature type="region of interest" description="Disordered" evidence="3">
    <location>
        <begin position="316"/>
        <end position="346"/>
    </location>
</feature>
<gene>
    <name evidence="5" type="ORF">AYL99_08629</name>
</gene>
<evidence type="ECO:0000313" key="6">
    <source>
        <dbReference type="Proteomes" id="UP000078343"/>
    </source>
</evidence>
<feature type="compositionally biased region" description="Low complexity" evidence="3">
    <location>
        <begin position="150"/>
        <end position="161"/>
    </location>
</feature>
<comment type="caution">
    <text evidence="5">The sequence shown here is derived from an EMBL/GenBank/DDBJ whole genome shotgun (WGS) entry which is preliminary data.</text>
</comment>
<evidence type="ECO:0000259" key="4">
    <source>
        <dbReference type="PROSITE" id="PS50102"/>
    </source>
</evidence>
<dbReference type="InterPro" id="IPR012677">
    <property type="entry name" value="Nucleotide-bd_a/b_plait_sf"/>
</dbReference>
<feature type="region of interest" description="Disordered" evidence="3">
    <location>
        <begin position="1"/>
        <end position="70"/>
    </location>
</feature>
<dbReference type="STRING" id="1367422.A0A178ZEH4"/>
<sequence>MEDTTSPPARQQQNFRSTASTNWRVKDDTPRLEQQQPRARSNRTPNGHHSANSAPYSNNSSSAQPTDDAPGTRLYIGNLLYTAQRSDVEELFTRNGFNVVGVSMSTDPFTGRNPSYCFVDVESPEEAQRAMSELNGMDVLGRAVRVSPGVARRQGQGQPQGNAGGAAGGREVRVKDFERGWGRVRESREQKDSEYNPTFDRWSRTDANSHWTAPQAEGRRLYIGNMPRIEPQSAHDEEVRALFAQYVPDITPTAVSKQISPRPPKPEQPGNQYYCFVDLERLEDVDLVIGALDGKEGSWGGNVRVNRARGSERKVIKEHGLGGGERRAFGDGGWRRGDEANTQGQD</sequence>